<keyword evidence="5" id="KW-1185">Reference proteome</keyword>
<keyword evidence="2 4" id="KW-0808">Transferase</keyword>
<dbReference type="PANTHER" id="PTHR22916">
    <property type="entry name" value="GLYCOSYLTRANSFERASE"/>
    <property type="match status" value="1"/>
</dbReference>
<proteinExistence type="predicted"/>
<accession>S0F5B3</accession>
<dbReference type="OrthoDB" id="1114838at2"/>
<dbReference type="AlphaFoldDB" id="S0F5B3"/>
<dbReference type="SUPFAM" id="SSF53448">
    <property type="entry name" value="Nucleotide-diphospho-sugar transferases"/>
    <property type="match status" value="1"/>
</dbReference>
<evidence type="ECO:0000259" key="3">
    <source>
        <dbReference type="Pfam" id="PF00535"/>
    </source>
</evidence>
<protein>
    <submittedName>
        <fullName evidence="4">Glycosyltransferase, group 2 family protein</fullName>
        <ecNumber evidence="4">2.4.-.-</ecNumber>
    </submittedName>
</protein>
<evidence type="ECO:0000313" key="5">
    <source>
        <dbReference type="Proteomes" id="UP000014073"/>
    </source>
</evidence>
<reference evidence="4 5" key="1">
    <citation type="submission" date="2008-12" db="EMBL/GenBank/DDBJ databases">
        <authorList>
            <person name="Fulton L."/>
            <person name="Clifton S."/>
            <person name="Fulton B."/>
            <person name="Xu J."/>
            <person name="Minx P."/>
            <person name="Pepin K.H."/>
            <person name="Johnson M."/>
            <person name="Bhonagiri V."/>
            <person name="Nash W.E."/>
            <person name="Mardis E.R."/>
            <person name="Wilson R.K."/>
        </authorList>
    </citation>
    <scope>NUCLEOTIDE SEQUENCE [LARGE SCALE GENOMIC DNA]</scope>
    <source>
        <strain evidence="4 5">DSM 18228</strain>
    </source>
</reference>
<dbReference type="Pfam" id="PF00535">
    <property type="entry name" value="Glycos_transf_2"/>
    <property type="match status" value="1"/>
</dbReference>
<dbReference type="PANTHER" id="PTHR22916:SF51">
    <property type="entry name" value="GLYCOSYLTRANSFERASE EPSH-RELATED"/>
    <property type="match status" value="1"/>
</dbReference>
<feature type="domain" description="Glycosyltransferase 2-like" evidence="3">
    <location>
        <begin position="6"/>
        <end position="172"/>
    </location>
</feature>
<comment type="caution">
    <text evidence="4">The sequence shown here is derived from an EMBL/GenBank/DDBJ whole genome shotgun (WGS) entry which is preliminary data.</text>
</comment>
<dbReference type="EC" id="2.4.-.-" evidence="4"/>
<dbReference type="InterPro" id="IPR029044">
    <property type="entry name" value="Nucleotide-diphossugar_trans"/>
</dbReference>
<sequence length="328" mass="38876">MESLISIIVPVFNVENYIKRCLLSIASQSYKGPIECIIVDDCGYDNSIRICTDFISNYNGEIHFSIIHHQQNKGLAAARNTGTLHSKGEYIYYIDSDDEITSNCITLLVDALEHHPNAEIIQGNIKALNDSYNISRHITIDYIEDNNPWVRKQFYNIRNIFPVNAWNKLIKREFIFQNKLFFMEGIIHEDQQWMYHVTKVLQSIAFVFEPTYIHYITPNSIMSSLSQKRSDESWLKILEDIYTNFDGPFYKEQLLKYTNYLICHYNRDLSGYKELCKSYILLLKKNRFYASYFCTILSFRLLNLTKKEKNRYRIISIFQKLFLLINRF</sequence>
<gene>
    <name evidence="4" type="ORF">BACCOPRO_00942</name>
</gene>
<organism evidence="4 5">
    <name type="scientific">Phocaeicola coprophilus DSM 18228 = JCM 13818</name>
    <dbReference type="NCBI Taxonomy" id="547042"/>
    <lineage>
        <taxon>Bacteria</taxon>
        <taxon>Pseudomonadati</taxon>
        <taxon>Bacteroidota</taxon>
        <taxon>Bacteroidia</taxon>
        <taxon>Bacteroidales</taxon>
        <taxon>Bacteroidaceae</taxon>
        <taxon>Phocaeicola</taxon>
    </lineage>
</organism>
<evidence type="ECO:0000256" key="1">
    <source>
        <dbReference type="ARBA" id="ARBA00022676"/>
    </source>
</evidence>
<dbReference type="GO" id="GO:0016758">
    <property type="term" value="F:hexosyltransferase activity"/>
    <property type="evidence" value="ECO:0007669"/>
    <property type="project" value="UniProtKB-ARBA"/>
</dbReference>
<dbReference type="Proteomes" id="UP000014073">
    <property type="component" value="Unassembled WGS sequence"/>
</dbReference>
<dbReference type="InterPro" id="IPR001173">
    <property type="entry name" value="Glyco_trans_2-like"/>
</dbReference>
<evidence type="ECO:0000256" key="2">
    <source>
        <dbReference type="ARBA" id="ARBA00022679"/>
    </source>
</evidence>
<dbReference type="HOGENOM" id="CLU_025996_25_1_10"/>
<dbReference type="GeneID" id="78405277"/>
<keyword evidence="1 4" id="KW-0328">Glycosyltransferase</keyword>
<dbReference type="Gene3D" id="3.90.550.10">
    <property type="entry name" value="Spore Coat Polysaccharide Biosynthesis Protein SpsA, Chain A"/>
    <property type="match status" value="1"/>
</dbReference>
<evidence type="ECO:0000313" key="4">
    <source>
        <dbReference type="EMBL" id="EEF75453.1"/>
    </source>
</evidence>
<name>S0F5B3_9BACT</name>
<dbReference type="RefSeq" id="WP_008141237.1">
    <property type="nucleotide sequence ID" value="NZ_EQ973634.1"/>
</dbReference>
<dbReference type="STRING" id="547042.BACCOPRO_00942"/>
<dbReference type="eggNOG" id="COG1216">
    <property type="taxonomic scope" value="Bacteria"/>
</dbReference>
<dbReference type="CDD" id="cd00761">
    <property type="entry name" value="Glyco_tranf_GTA_type"/>
    <property type="match status" value="1"/>
</dbReference>
<dbReference type="EMBL" id="ACBW01000076">
    <property type="protein sequence ID" value="EEF75453.1"/>
    <property type="molecule type" value="Genomic_DNA"/>
</dbReference>